<keyword evidence="2" id="KW-0418">Kinase</keyword>
<sequence length="51" mass="6267">MDKEAEIRRLEQEIDDLKRRFPAHSLKPAMFRQLEELEERLEELKKSLTRN</sequence>
<feature type="coiled-coil region" evidence="1">
    <location>
        <begin position="7"/>
        <end position="51"/>
    </location>
</feature>
<evidence type="ECO:0000313" key="3">
    <source>
        <dbReference type="Proteomes" id="UP000197032"/>
    </source>
</evidence>
<name>A0A1Z5HU58_9FIRM</name>
<keyword evidence="2" id="KW-0808">Transferase</keyword>
<evidence type="ECO:0000256" key="1">
    <source>
        <dbReference type="SAM" id="Coils"/>
    </source>
</evidence>
<organism evidence="2 3">
    <name type="scientific">Calderihabitans maritimus</name>
    <dbReference type="NCBI Taxonomy" id="1246530"/>
    <lineage>
        <taxon>Bacteria</taxon>
        <taxon>Bacillati</taxon>
        <taxon>Bacillota</taxon>
        <taxon>Clostridia</taxon>
        <taxon>Neomoorellales</taxon>
        <taxon>Calderihabitantaceae</taxon>
        <taxon>Calderihabitans</taxon>
    </lineage>
</organism>
<dbReference type="Proteomes" id="UP000197032">
    <property type="component" value="Unassembled WGS sequence"/>
</dbReference>
<comment type="caution">
    <text evidence="2">The sequence shown here is derived from an EMBL/GenBank/DDBJ whole genome shotgun (WGS) entry which is preliminary data.</text>
</comment>
<accession>A0A1Z5HU58</accession>
<reference evidence="3" key="1">
    <citation type="journal article" date="2017" name="Appl. Environ. Microbiol.">
        <title>Genomic Analysis of Calderihabitans maritimus KKC1, a Thermophilic, Hydrogenogenic, Carboxydotrophic Bacterium Isolated from Marine Sediment.</title>
        <authorList>
            <person name="Omae K."/>
            <person name="Yoneda Y."/>
            <person name="Fukuyama Y."/>
            <person name="Yoshida T."/>
            <person name="Sako Y."/>
        </authorList>
    </citation>
    <scope>NUCLEOTIDE SEQUENCE [LARGE SCALE GENOMIC DNA]</scope>
    <source>
        <strain evidence="3">KKC1</strain>
    </source>
</reference>
<dbReference type="AlphaFoldDB" id="A0A1Z5HU58"/>
<keyword evidence="1" id="KW-0175">Coiled coil</keyword>
<dbReference type="EMBL" id="BDGJ01000111">
    <property type="protein sequence ID" value="GAW93052.1"/>
    <property type="molecule type" value="Genomic_DNA"/>
</dbReference>
<protein>
    <submittedName>
        <fullName evidence="2">Histidine kinase</fullName>
    </submittedName>
</protein>
<dbReference type="RefSeq" id="WP_088554268.1">
    <property type="nucleotide sequence ID" value="NZ_BDGJ01000111.1"/>
</dbReference>
<gene>
    <name evidence="2" type="ORF">KKC1_21930</name>
</gene>
<dbReference type="GO" id="GO:0016301">
    <property type="term" value="F:kinase activity"/>
    <property type="evidence" value="ECO:0007669"/>
    <property type="project" value="UniProtKB-KW"/>
</dbReference>
<proteinExistence type="predicted"/>
<evidence type="ECO:0000313" key="2">
    <source>
        <dbReference type="EMBL" id="GAW93052.1"/>
    </source>
</evidence>
<keyword evidence="3" id="KW-1185">Reference proteome</keyword>